<gene>
    <name evidence="2" type="ORF">F0L68_34800</name>
</gene>
<evidence type="ECO:0000313" key="2">
    <source>
        <dbReference type="EMBL" id="KAA2252687.1"/>
    </source>
</evidence>
<dbReference type="InterPro" id="IPR037523">
    <property type="entry name" value="VOC_core"/>
</dbReference>
<evidence type="ECO:0000259" key="1">
    <source>
        <dbReference type="PROSITE" id="PS51819"/>
    </source>
</evidence>
<dbReference type="InterPro" id="IPR029068">
    <property type="entry name" value="Glyas_Bleomycin-R_OHBP_Dase"/>
</dbReference>
<protein>
    <submittedName>
        <fullName evidence="2">VOC family protein</fullName>
    </submittedName>
</protein>
<dbReference type="PROSITE" id="PS51819">
    <property type="entry name" value="VOC"/>
    <property type="match status" value="1"/>
</dbReference>
<dbReference type="EMBL" id="VUOB01000073">
    <property type="protein sequence ID" value="KAA2252687.1"/>
    <property type="molecule type" value="Genomic_DNA"/>
</dbReference>
<keyword evidence="3" id="KW-1185">Reference proteome</keyword>
<dbReference type="Gene3D" id="3.30.720.110">
    <property type="match status" value="1"/>
</dbReference>
<dbReference type="Gene3D" id="3.30.720.120">
    <property type="match status" value="1"/>
</dbReference>
<accession>A0A5B2WRU8</accession>
<proteinExistence type="predicted"/>
<dbReference type="InterPro" id="IPR004360">
    <property type="entry name" value="Glyas_Fos-R_dOase_dom"/>
</dbReference>
<dbReference type="AlphaFoldDB" id="A0A5B2WRU8"/>
<dbReference type="RefSeq" id="WP_149854142.1">
    <property type="nucleotide sequence ID" value="NZ_VUOB01000073.1"/>
</dbReference>
<reference evidence="2 3" key="2">
    <citation type="submission" date="2019-09" db="EMBL/GenBank/DDBJ databases">
        <authorList>
            <person name="Jin C."/>
        </authorList>
    </citation>
    <scope>NUCLEOTIDE SEQUENCE [LARGE SCALE GENOMIC DNA]</scope>
    <source>
        <strain evidence="2 3">AN110305</strain>
    </source>
</reference>
<sequence length="165" mass="17973">MSDQAASTAPKGYTAVTPWIIGRDTAKLLDYVVAAFDAVEIARVHNPDGAIGHAEFRIDDAIVMAFDVPPGSAPTPAFLRLYVADCDATYQKALAAGGTSHTEPTTAPFGERVARVLDPFGNLWWIHTRVEDVSQEEFVRRLDNPKWLAALAYLQAQDPVAHVAR</sequence>
<dbReference type="PANTHER" id="PTHR34109">
    <property type="entry name" value="BNAUNNG04460D PROTEIN-RELATED"/>
    <property type="match status" value="1"/>
</dbReference>
<reference evidence="2 3" key="1">
    <citation type="submission" date="2019-09" db="EMBL/GenBank/DDBJ databases">
        <title>Goodfellowia gen. nov., a new genus of the Pseudonocardineae related to Actinoalloteichus, containing Goodfellowia coeruleoviolacea gen. nov., comb. nov. gen. nov., comb. nov.</title>
        <authorList>
            <person name="Labeda D."/>
        </authorList>
    </citation>
    <scope>NUCLEOTIDE SEQUENCE [LARGE SCALE GENOMIC DNA]</scope>
    <source>
        <strain evidence="2 3">AN110305</strain>
    </source>
</reference>
<name>A0A5B2WRU8_9PSEU</name>
<dbReference type="Proteomes" id="UP000323454">
    <property type="component" value="Unassembled WGS sequence"/>
</dbReference>
<feature type="domain" description="VOC" evidence="1">
    <location>
        <begin position="12"/>
        <end position="129"/>
    </location>
</feature>
<comment type="caution">
    <text evidence="2">The sequence shown here is derived from an EMBL/GenBank/DDBJ whole genome shotgun (WGS) entry which is preliminary data.</text>
</comment>
<dbReference type="SUPFAM" id="SSF54593">
    <property type="entry name" value="Glyoxalase/Bleomycin resistance protein/Dihydroxybiphenyl dioxygenase"/>
    <property type="match status" value="1"/>
</dbReference>
<organism evidence="2 3">
    <name type="scientific">Solihabitans fulvus</name>
    <dbReference type="NCBI Taxonomy" id="1892852"/>
    <lineage>
        <taxon>Bacteria</taxon>
        <taxon>Bacillati</taxon>
        <taxon>Actinomycetota</taxon>
        <taxon>Actinomycetes</taxon>
        <taxon>Pseudonocardiales</taxon>
        <taxon>Pseudonocardiaceae</taxon>
        <taxon>Solihabitans</taxon>
    </lineage>
</organism>
<dbReference type="Pfam" id="PF00903">
    <property type="entry name" value="Glyoxalase"/>
    <property type="match status" value="1"/>
</dbReference>
<evidence type="ECO:0000313" key="3">
    <source>
        <dbReference type="Proteomes" id="UP000323454"/>
    </source>
</evidence>
<dbReference type="CDD" id="cd07246">
    <property type="entry name" value="VOC_like"/>
    <property type="match status" value="1"/>
</dbReference>
<dbReference type="PANTHER" id="PTHR34109:SF1">
    <property type="entry name" value="VOC DOMAIN-CONTAINING PROTEIN"/>
    <property type="match status" value="1"/>
</dbReference>
<dbReference type="OrthoDB" id="9795306at2"/>